<accession>A0ABT7XIK3</accession>
<dbReference type="NCBIfam" id="TIGR00290">
    <property type="entry name" value="MJ0570_dom"/>
    <property type="match status" value="1"/>
</dbReference>
<dbReference type="RefSeq" id="WP_289828144.1">
    <property type="nucleotide sequence ID" value="NZ_JAUEDK010000002.1"/>
</dbReference>
<dbReference type="Pfam" id="PF01902">
    <property type="entry name" value="Diphthami_syn_2"/>
    <property type="match status" value="1"/>
</dbReference>
<dbReference type="PANTHER" id="PTHR12196">
    <property type="entry name" value="DOMAIN OF UNKNOWN FUNCTION 71 DUF71 -CONTAINING PROTEIN"/>
    <property type="match status" value="1"/>
</dbReference>
<reference evidence="2" key="1">
    <citation type="submission" date="2023-06" db="EMBL/GenBank/DDBJ databases">
        <authorList>
            <person name="Zhang S."/>
        </authorList>
    </citation>
    <scope>NUCLEOTIDE SEQUENCE</scope>
    <source>
        <strain evidence="2">SG2303</strain>
    </source>
</reference>
<dbReference type="Gene3D" id="3.90.1490.10">
    <property type="entry name" value="putative n-type atp pyrophosphatase, domain 2"/>
    <property type="match status" value="1"/>
</dbReference>
<sequence>MTVAGRRFVASWSGGKDSCLALYRTLKVGGQPLALFNMFDEVGARSRSHGVRPEVMQAQAAALGLPLVTANASWQSYEEVFFESMQRFRADGTQFAVFGDIDLDAHREWEEKVCARAGLEANLPLWQEQRIDLVNEFVAAGFKAVIVVVNEQLMPSDGYLGATLDVALIEKMVADGIDPCGEAGEFHTLVVDGPLFGHPLPLVEMARHHQDGYAMLEFGLATPT</sequence>
<dbReference type="Proteomes" id="UP001168540">
    <property type="component" value="Unassembled WGS sequence"/>
</dbReference>
<keyword evidence="2" id="KW-0436">Ligase</keyword>
<feature type="domain" description="Diphthamide synthase" evidence="1">
    <location>
        <begin position="8"/>
        <end position="214"/>
    </location>
</feature>
<proteinExistence type="predicted"/>
<dbReference type="PANTHER" id="PTHR12196:SF2">
    <property type="entry name" value="DIPHTHINE--AMMONIA LIGASE"/>
    <property type="match status" value="1"/>
</dbReference>
<evidence type="ECO:0000313" key="2">
    <source>
        <dbReference type="EMBL" id="MDN0073615.1"/>
    </source>
</evidence>
<dbReference type="InterPro" id="IPR002761">
    <property type="entry name" value="Diphthami_syn_dom"/>
</dbReference>
<dbReference type="Gene3D" id="3.40.50.620">
    <property type="entry name" value="HUPs"/>
    <property type="match status" value="1"/>
</dbReference>
<dbReference type="EMBL" id="JAUEDK010000002">
    <property type="protein sequence ID" value="MDN0073615.1"/>
    <property type="molecule type" value="Genomic_DNA"/>
</dbReference>
<comment type="caution">
    <text evidence="2">The sequence shown here is derived from an EMBL/GenBank/DDBJ whole genome shotgun (WGS) entry which is preliminary data.</text>
</comment>
<dbReference type="SUPFAM" id="SSF52402">
    <property type="entry name" value="Adenine nucleotide alpha hydrolases-like"/>
    <property type="match status" value="1"/>
</dbReference>
<organism evidence="2 3">
    <name type="scientific">Crenobacter oryzisoli</name>
    <dbReference type="NCBI Taxonomy" id="3056844"/>
    <lineage>
        <taxon>Bacteria</taxon>
        <taxon>Pseudomonadati</taxon>
        <taxon>Pseudomonadota</taxon>
        <taxon>Betaproteobacteria</taxon>
        <taxon>Neisseriales</taxon>
        <taxon>Neisseriaceae</taxon>
        <taxon>Crenobacter</taxon>
    </lineage>
</organism>
<dbReference type="InterPro" id="IPR030662">
    <property type="entry name" value="DPH6/MJ0570"/>
</dbReference>
<name>A0ABT7XIK3_9NEIS</name>
<protein>
    <submittedName>
        <fullName evidence="2">Diphthine--ammonia ligase</fullName>
        <ecNumber evidence="2">6.3.1.14</ecNumber>
    </submittedName>
</protein>
<dbReference type="PIRSF" id="PIRSF039123">
    <property type="entry name" value="Diphthamide_synthase"/>
    <property type="match status" value="1"/>
</dbReference>
<evidence type="ECO:0000313" key="3">
    <source>
        <dbReference type="Proteomes" id="UP001168540"/>
    </source>
</evidence>
<dbReference type="CDD" id="cd01994">
    <property type="entry name" value="AANH_PF0828-like"/>
    <property type="match status" value="1"/>
</dbReference>
<dbReference type="InterPro" id="IPR014729">
    <property type="entry name" value="Rossmann-like_a/b/a_fold"/>
</dbReference>
<keyword evidence="3" id="KW-1185">Reference proteome</keyword>
<evidence type="ECO:0000259" key="1">
    <source>
        <dbReference type="Pfam" id="PF01902"/>
    </source>
</evidence>
<gene>
    <name evidence="2" type="ORF">QU481_01740</name>
</gene>
<dbReference type="GO" id="GO:0017178">
    <property type="term" value="F:diphthine-ammonia ligase activity"/>
    <property type="evidence" value="ECO:0007669"/>
    <property type="project" value="UniProtKB-EC"/>
</dbReference>
<dbReference type="EC" id="6.3.1.14" evidence="2"/>